<proteinExistence type="predicted"/>
<evidence type="ECO:0000313" key="13">
    <source>
        <dbReference type="Proteomes" id="UP000441208"/>
    </source>
</evidence>
<reference evidence="9 10" key="1">
    <citation type="submission" date="2018-08" db="EMBL/GenBank/DDBJ databases">
        <title>Genomic investigation of the strawberry pathogen Phytophthora fragariae indicates pathogenicity is determined by transcriptional variation in three key races.</title>
        <authorList>
            <person name="Adams T.M."/>
            <person name="Armitage A.D."/>
            <person name="Sobczyk M.K."/>
            <person name="Bates H.J."/>
            <person name="Dunwell J.M."/>
            <person name="Nellist C.F."/>
            <person name="Harrison R.J."/>
        </authorList>
    </citation>
    <scope>NUCLEOTIDE SEQUENCE [LARGE SCALE GENOMIC DNA]</scope>
    <source>
        <strain evidence="7 10">A4</strain>
        <strain evidence="6 11">BC-1</strain>
        <strain evidence="5 14">BC-23</strain>
        <strain evidence="4 9">NOV-27</strain>
        <strain evidence="3 12">NOV-5</strain>
        <strain evidence="2 13">NOV-71</strain>
        <strain evidence="8 15">NOV-77</strain>
        <strain evidence="1 16">ONT-3</strain>
    </source>
</reference>
<evidence type="ECO:0000313" key="5">
    <source>
        <dbReference type="EMBL" id="KAE9229307.1"/>
    </source>
</evidence>
<evidence type="ECO:0000313" key="8">
    <source>
        <dbReference type="EMBL" id="KAE9340599.1"/>
    </source>
</evidence>
<dbReference type="Proteomes" id="UP000441208">
    <property type="component" value="Unassembled WGS sequence"/>
</dbReference>
<dbReference type="Proteomes" id="UP000488956">
    <property type="component" value="Unassembled WGS sequence"/>
</dbReference>
<evidence type="ECO:0000313" key="3">
    <source>
        <dbReference type="EMBL" id="KAE9142932.1"/>
    </source>
</evidence>
<keyword evidence="9" id="KW-1185">Reference proteome</keyword>
<dbReference type="Proteomes" id="UP000437068">
    <property type="component" value="Unassembled WGS sequence"/>
</dbReference>
<sequence length="100" mass="10500">MYESLTRNPLPFRSGNPLVQPLLQFAVGQAALTAIKASSSSRCNSAIARSGRQLHPYGPPASNGADDSVSASKRVEALALDAGFILDENGELIRDAVTTT</sequence>
<evidence type="ECO:0000313" key="6">
    <source>
        <dbReference type="EMBL" id="KAE9245297.1"/>
    </source>
</evidence>
<dbReference type="Proteomes" id="UP000433483">
    <property type="component" value="Unassembled WGS sequence"/>
</dbReference>
<dbReference type="EMBL" id="QXFY01000575">
    <property type="protein sequence ID" value="KAE9340599.1"/>
    <property type="molecule type" value="Genomic_DNA"/>
</dbReference>
<dbReference type="EMBL" id="QXGD01000268">
    <property type="protein sequence ID" value="KAE9245297.1"/>
    <property type="molecule type" value="Genomic_DNA"/>
</dbReference>
<evidence type="ECO:0000313" key="10">
    <source>
        <dbReference type="Proteomes" id="UP000437068"/>
    </source>
</evidence>
<evidence type="ECO:0000313" key="11">
    <source>
        <dbReference type="Proteomes" id="UP000440367"/>
    </source>
</evidence>
<dbReference type="EMBL" id="QXGB01000225">
    <property type="protein sequence ID" value="KAE9223760.1"/>
    <property type="molecule type" value="Genomic_DNA"/>
</dbReference>
<evidence type="ECO:0000313" key="9">
    <source>
        <dbReference type="Proteomes" id="UP000433483"/>
    </source>
</evidence>
<protein>
    <submittedName>
        <fullName evidence="3">Uncharacterized protein</fullName>
    </submittedName>
</protein>
<evidence type="ECO:0000313" key="12">
    <source>
        <dbReference type="Proteomes" id="UP000440732"/>
    </source>
</evidence>
<dbReference type="EMBL" id="QXGC01000571">
    <property type="protein sequence ID" value="KAE9229307.1"/>
    <property type="molecule type" value="Genomic_DNA"/>
</dbReference>
<evidence type="ECO:0000313" key="14">
    <source>
        <dbReference type="Proteomes" id="UP000476176"/>
    </source>
</evidence>
<dbReference type="Proteomes" id="UP000476176">
    <property type="component" value="Unassembled WGS sequence"/>
</dbReference>
<dbReference type="EMBL" id="QXGE01000215">
    <property type="protein sequence ID" value="KAE9319855.1"/>
    <property type="molecule type" value="Genomic_DNA"/>
</dbReference>
<dbReference type="EMBL" id="QXGA01000658">
    <property type="protein sequence ID" value="KAE9142932.1"/>
    <property type="molecule type" value="Genomic_DNA"/>
</dbReference>
<organism evidence="3 12">
    <name type="scientific">Phytophthora fragariae</name>
    <dbReference type="NCBI Taxonomy" id="53985"/>
    <lineage>
        <taxon>Eukaryota</taxon>
        <taxon>Sar</taxon>
        <taxon>Stramenopiles</taxon>
        <taxon>Oomycota</taxon>
        <taxon>Peronosporomycetes</taxon>
        <taxon>Peronosporales</taxon>
        <taxon>Peronosporaceae</taxon>
        <taxon>Phytophthora</taxon>
    </lineage>
</organism>
<evidence type="ECO:0000313" key="15">
    <source>
        <dbReference type="Proteomes" id="UP000486351"/>
    </source>
</evidence>
<name>A0A6A3TUM6_9STRA</name>
<accession>A0A6A3TUM6</accession>
<dbReference type="Proteomes" id="UP000440367">
    <property type="component" value="Unassembled WGS sequence"/>
</dbReference>
<evidence type="ECO:0000313" key="1">
    <source>
        <dbReference type="EMBL" id="KAE9110124.1"/>
    </source>
</evidence>
<dbReference type="EMBL" id="QXFX01000593">
    <property type="protein sequence ID" value="KAE9110124.1"/>
    <property type="molecule type" value="Genomic_DNA"/>
</dbReference>
<dbReference type="AlphaFoldDB" id="A0A6A3TUM6"/>
<evidence type="ECO:0000313" key="16">
    <source>
        <dbReference type="Proteomes" id="UP000488956"/>
    </source>
</evidence>
<dbReference type="Proteomes" id="UP000486351">
    <property type="component" value="Unassembled WGS sequence"/>
</dbReference>
<gene>
    <name evidence="7" type="ORF">PF001_g5687</name>
    <name evidence="6" type="ORF">PF002_g7314</name>
    <name evidence="5" type="ORF">PF004_g10810</name>
    <name evidence="4" type="ORF">PF005_g6170</name>
    <name evidence="3" type="ORF">PF006_g11996</name>
    <name evidence="2" type="ORF">PF007_g6566</name>
    <name evidence="8" type="ORF">PF008_g11029</name>
    <name evidence="1" type="ORF">PF010_g11276</name>
</gene>
<dbReference type="EMBL" id="QXFZ01000247">
    <property type="protein sequence ID" value="KAE9124834.1"/>
    <property type="molecule type" value="Genomic_DNA"/>
</dbReference>
<evidence type="ECO:0000313" key="4">
    <source>
        <dbReference type="EMBL" id="KAE9223760.1"/>
    </source>
</evidence>
<dbReference type="Proteomes" id="UP000440732">
    <property type="component" value="Unassembled WGS sequence"/>
</dbReference>
<comment type="caution">
    <text evidence="3">The sequence shown here is derived from an EMBL/GenBank/DDBJ whole genome shotgun (WGS) entry which is preliminary data.</text>
</comment>
<evidence type="ECO:0000313" key="2">
    <source>
        <dbReference type="EMBL" id="KAE9124834.1"/>
    </source>
</evidence>
<evidence type="ECO:0000313" key="7">
    <source>
        <dbReference type="EMBL" id="KAE9319855.1"/>
    </source>
</evidence>